<dbReference type="AlphaFoldDB" id="A0A0R2MUD2"/>
<reference evidence="1 2" key="1">
    <citation type="journal article" date="2015" name="Genome Announc.">
        <title>Expanding the biotechnology potential of lactobacilli through comparative genomics of 213 strains and associated genera.</title>
        <authorList>
            <person name="Sun Z."/>
            <person name="Harris H.M."/>
            <person name="McCann A."/>
            <person name="Guo C."/>
            <person name="Argimon S."/>
            <person name="Zhang W."/>
            <person name="Yang X."/>
            <person name="Jeffery I.B."/>
            <person name="Cooney J.C."/>
            <person name="Kagawa T.F."/>
            <person name="Liu W."/>
            <person name="Song Y."/>
            <person name="Salvetti E."/>
            <person name="Wrobel A."/>
            <person name="Rasinkangas P."/>
            <person name="Parkhill J."/>
            <person name="Rea M.C."/>
            <person name="O'Sullivan O."/>
            <person name="Ritari J."/>
            <person name="Douillard F.P."/>
            <person name="Paul Ross R."/>
            <person name="Yang R."/>
            <person name="Briner A.E."/>
            <person name="Felis G.E."/>
            <person name="de Vos W.M."/>
            <person name="Barrangou R."/>
            <person name="Klaenhammer T.R."/>
            <person name="Caufield P.W."/>
            <person name="Cui Y."/>
            <person name="Zhang H."/>
            <person name="O'Toole P.W."/>
        </authorList>
    </citation>
    <scope>NUCLEOTIDE SEQUENCE [LARGE SCALE GENOMIC DNA]</scope>
    <source>
        <strain evidence="1 2">DSM 24301</strain>
    </source>
</reference>
<accession>A0A0R2MUD2</accession>
<sequence>MFHEPEFTRKQIQALVAQLNANDEFGGFPIKSQFGTATSQFIAVDCQLQVVNAIDHLTLEQMLKFLLIMANQLEQAPPALYYGVMAQTIEQLGIEWHPLNKQAIDVIYWQNIPSH</sequence>
<keyword evidence="2" id="KW-1185">Reference proteome</keyword>
<evidence type="ECO:0000313" key="2">
    <source>
        <dbReference type="Proteomes" id="UP000050969"/>
    </source>
</evidence>
<name>A0A0R2MUD2_9LACO</name>
<dbReference type="PATRIC" id="fig|1293598.4.peg.2223"/>
<comment type="caution">
    <text evidence="1">The sequence shown here is derived from an EMBL/GenBank/DDBJ whole genome shotgun (WGS) entry which is preliminary data.</text>
</comment>
<dbReference type="Proteomes" id="UP000050969">
    <property type="component" value="Unassembled WGS sequence"/>
</dbReference>
<proteinExistence type="predicted"/>
<organism evidence="1 2">
    <name type="scientific">Lacticaseibacillus saniviri JCM 17471 = DSM 24301</name>
    <dbReference type="NCBI Taxonomy" id="1293598"/>
    <lineage>
        <taxon>Bacteria</taxon>
        <taxon>Bacillati</taxon>
        <taxon>Bacillota</taxon>
        <taxon>Bacilli</taxon>
        <taxon>Lactobacillales</taxon>
        <taxon>Lactobacillaceae</taxon>
        <taxon>Lacticaseibacillus</taxon>
    </lineage>
</organism>
<protein>
    <submittedName>
        <fullName evidence="1">Uncharacterized protein</fullName>
    </submittedName>
</protein>
<evidence type="ECO:0000313" key="1">
    <source>
        <dbReference type="EMBL" id="KRO15938.1"/>
    </source>
</evidence>
<dbReference type="EMBL" id="JQCE01000058">
    <property type="protein sequence ID" value="KRO15938.1"/>
    <property type="molecule type" value="Genomic_DNA"/>
</dbReference>
<gene>
    <name evidence="1" type="ORF">IV56_GL002129</name>
</gene>